<accession>A0AAN8G6X6</accession>
<feature type="transmembrane region" description="Helical" evidence="1">
    <location>
        <begin position="23"/>
        <end position="45"/>
    </location>
</feature>
<gene>
    <name evidence="2" type="ORF">GCK32_015796</name>
</gene>
<protein>
    <submittedName>
        <fullName evidence="2">Uncharacterized protein</fullName>
    </submittedName>
</protein>
<organism evidence="2 3">
    <name type="scientific">Trichostrongylus colubriformis</name>
    <name type="common">Black scour worm</name>
    <dbReference type="NCBI Taxonomy" id="6319"/>
    <lineage>
        <taxon>Eukaryota</taxon>
        <taxon>Metazoa</taxon>
        <taxon>Ecdysozoa</taxon>
        <taxon>Nematoda</taxon>
        <taxon>Chromadorea</taxon>
        <taxon>Rhabditida</taxon>
        <taxon>Rhabditina</taxon>
        <taxon>Rhabditomorpha</taxon>
        <taxon>Strongyloidea</taxon>
        <taxon>Trichostrongylidae</taxon>
        <taxon>Trichostrongylus</taxon>
    </lineage>
</organism>
<keyword evidence="1" id="KW-0812">Transmembrane</keyword>
<comment type="caution">
    <text evidence="2">The sequence shown here is derived from an EMBL/GenBank/DDBJ whole genome shotgun (WGS) entry which is preliminary data.</text>
</comment>
<keyword evidence="1" id="KW-0472">Membrane</keyword>
<keyword evidence="3" id="KW-1185">Reference proteome</keyword>
<name>A0AAN8G6X6_TRICO</name>
<sequence>MYTRPESNANERNMLLRDFVLEAILWICVTTIYFPLVEAMACYVLNYAVPELAKGAINYEDNDCCEVYLEFGPFPGHHQVEYYRYLGAKWSCRETGTFCFFEGYNTSLKWIPDRKKDECYEYKGPLITVFHDEKSVSEIRRGSINCLCNTSSICATKPETFEVKLPRKYSWTVSSNLFVPK</sequence>
<dbReference type="EMBL" id="WIXE01005353">
    <property type="protein sequence ID" value="KAK5982258.1"/>
    <property type="molecule type" value="Genomic_DNA"/>
</dbReference>
<evidence type="ECO:0000256" key="1">
    <source>
        <dbReference type="SAM" id="Phobius"/>
    </source>
</evidence>
<dbReference type="AlphaFoldDB" id="A0AAN8G6X6"/>
<dbReference type="Proteomes" id="UP001331761">
    <property type="component" value="Unassembled WGS sequence"/>
</dbReference>
<evidence type="ECO:0000313" key="3">
    <source>
        <dbReference type="Proteomes" id="UP001331761"/>
    </source>
</evidence>
<reference evidence="2 3" key="1">
    <citation type="submission" date="2019-10" db="EMBL/GenBank/DDBJ databases">
        <title>Assembly and Annotation for the nematode Trichostrongylus colubriformis.</title>
        <authorList>
            <person name="Martin J."/>
        </authorList>
    </citation>
    <scope>NUCLEOTIDE SEQUENCE [LARGE SCALE GENOMIC DNA]</scope>
    <source>
        <strain evidence="2">G859</strain>
        <tissue evidence="2">Whole worm</tissue>
    </source>
</reference>
<evidence type="ECO:0000313" key="2">
    <source>
        <dbReference type="EMBL" id="KAK5982258.1"/>
    </source>
</evidence>
<keyword evidence="1" id="KW-1133">Transmembrane helix</keyword>
<proteinExistence type="predicted"/>